<evidence type="ECO:0000313" key="3">
    <source>
        <dbReference type="Proteomes" id="UP000048908"/>
    </source>
</evidence>
<feature type="region of interest" description="Disordered" evidence="1">
    <location>
        <begin position="1"/>
        <end position="67"/>
    </location>
</feature>
<sequence>MTKSQQPIPEKPHAPGKAKENPYGESKAEKKPAQEKGKYDKPAKAADDFVIDEEREKQIRGNEAPKD</sequence>
<keyword evidence="3" id="KW-1185">Reference proteome</keyword>
<dbReference type="OrthoDB" id="7659339at2"/>
<dbReference type="AlphaFoldDB" id="A0A0M6XUT6"/>
<dbReference type="RefSeq" id="WP_055683424.1">
    <property type="nucleotide sequence ID" value="NZ_CANMUL010000002.1"/>
</dbReference>
<dbReference type="Proteomes" id="UP000048908">
    <property type="component" value="Unassembled WGS sequence"/>
</dbReference>
<evidence type="ECO:0000313" key="2">
    <source>
        <dbReference type="EMBL" id="CTQ34023.1"/>
    </source>
</evidence>
<proteinExistence type="predicted"/>
<dbReference type="EMBL" id="CXPG01000021">
    <property type="protein sequence ID" value="CTQ34023.1"/>
    <property type="molecule type" value="Genomic_DNA"/>
</dbReference>
<gene>
    <name evidence="2" type="ORF">JAN5088_02814</name>
</gene>
<feature type="compositionally biased region" description="Basic and acidic residues" evidence="1">
    <location>
        <begin position="10"/>
        <end position="67"/>
    </location>
</feature>
<organism evidence="2 3">
    <name type="scientific">Jannaschia rubra</name>
    <dbReference type="NCBI Taxonomy" id="282197"/>
    <lineage>
        <taxon>Bacteria</taxon>
        <taxon>Pseudomonadati</taxon>
        <taxon>Pseudomonadota</taxon>
        <taxon>Alphaproteobacteria</taxon>
        <taxon>Rhodobacterales</taxon>
        <taxon>Roseobacteraceae</taxon>
        <taxon>Jannaschia</taxon>
    </lineage>
</organism>
<reference evidence="2 3" key="1">
    <citation type="submission" date="2015-07" db="EMBL/GenBank/DDBJ databases">
        <authorList>
            <person name="Noorani M."/>
        </authorList>
    </citation>
    <scope>NUCLEOTIDE SEQUENCE [LARGE SCALE GENOMIC DNA]</scope>
    <source>
        <strain evidence="2 3">CECT 5088</strain>
    </source>
</reference>
<name>A0A0M6XUT6_9RHOB</name>
<protein>
    <submittedName>
        <fullName evidence="2">Uncharacterized protein</fullName>
    </submittedName>
</protein>
<accession>A0A0M6XUT6</accession>
<evidence type="ECO:0000256" key="1">
    <source>
        <dbReference type="SAM" id="MobiDB-lite"/>
    </source>
</evidence>